<feature type="binding site" evidence="12">
    <location>
        <position position="226"/>
    </location>
    <ligand>
        <name>Zn(2+)</name>
        <dbReference type="ChEBI" id="CHEBI:29105"/>
    </ligand>
</feature>
<sequence>MTLNGLKQALELLVYTDYNKDINKKRWNQAMSVKVLKHATIYTGDDIIDDGFVRFDSKILAVGPMADFKNHAGDEVILATGKTIVPGFIDVHSHGGYGYDSMDGNADEIDKMVQQMTQNEGITTYFATTMTQSNANIDKAMRGIKTAAAHNPVIQGIHLEGPFIAAKFKGAQPEEYIKDPDYKLLDHWNELSGGLVKVITYAPEDAHAREFEDYCLSHGIVPAVGHSNATREQLLTSKASHATHLYNAQREFKHREPGVTGHVMLENNMYAELIMDGFHIVPDMLELAFDQKGPERIELVTDSMRSKGMPEGESELGGQKVFVKDKQARLADGTLAGSVLEYPDAFKNAMKFTDADLYEAVLMSSVNQAHEFGLQNKGGIAVGKDADLNLLDNAANLLETYSYGRHFVRSAK</sequence>
<feature type="domain" description="Amidohydrolase-related" evidence="13">
    <location>
        <begin position="83"/>
        <end position="393"/>
    </location>
</feature>
<feature type="binding site" evidence="11">
    <location>
        <begin position="247"/>
        <end position="248"/>
    </location>
    <ligand>
        <name>substrate</name>
    </ligand>
</feature>
<feature type="binding site" evidence="12">
    <location>
        <position position="244"/>
    </location>
    <ligand>
        <name>Zn(2+)</name>
        <dbReference type="ChEBI" id="CHEBI:29105"/>
    </ligand>
</feature>
<keyword evidence="6 9" id="KW-0119">Carbohydrate metabolism</keyword>
<keyword evidence="15" id="KW-1185">Reference proteome</keyword>
<feature type="binding site" evidence="11">
    <location>
        <position position="171"/>
    </location>
    <ligand>
        <name>substrate</name>
    </ligand>
</feature>
<dbReference type="InterPro" id="IPR006680">
    <property type="entry name" value="Amidohydro-rel"/>
</dbReference>
<dbReference type="GO" id="GO:0008448">
    <property type="term" value="F:N-acetylglucosamine-6-phosphate deacetylase activity"/>
    <property type="evidence" value="ECO:0007669"/>
    <property type="project" value="UniProtKB-EC"/>
</dbReference>
<comment type="similarity">
    <text evidence="1 9">Belongs to the metallo-dependent hydrolases superfamily. NagA family.</text>
</comment>
<dbReference type="PANTHER" id="PTHR11113">
    <property type="entry name" value="N-ACETYLGLUCOSAMINE-6-PHOSPHATE DEACETYLASE"/>
    <property type="match status" value="1"/>
</dbReference>
<dbReference type="Gene3D" id="2.30.40.10">
    <property type="entry name" value="Urease, subunit C, domain 1"/>
    <property type="match status" value="1"/>
</dbReference>
<comment type="cofactor">
    <cofactor evidence="12">
        <name>a divalent metal cation</name>
        <dbReference type="ChEBI" id="CHEBI:60240"/>
    </cofactor>
    <text evidence="12">Binds 1 divalent metal cation per subunit.</text>
</comment>
<evidence type="ECO:0000256" key="5">
    <source>
        <dbReference type="ARBA" id="ARBA00022801"/>
    </source>
</evidence>
<evidence type="ECO:0000256" key="4">
    <source>
        <dbReference type="ARBA" id="ARBA00022723"/>
    </source>
</evidence>
<keyword evidence="4 12" id="KW-0479">Metal-binding</keyword>
<protein>
    <recommendedName>
        <fullName evidence="3">N-acetylglucosamine-6-phosphate deacetylase</fullName>
        <ecNumber evidence="2">3.5.1.25</ecNumber>
    </recommendedName>
</protein>
<dbReference type="SUPFAM" id="SSF51338">
    <property type="entry name" value="Composite domain of metallo-dependent hydrolases"/>
    <property type="match status" value="1"/>
</dbReference>
<evidence type="ECO:0000256" key="11">
    <source>
        <dbReference type="PIRSR" id="PIRSR038994-2"/>
    </source>
</evidence>
<feature type="binding site" evidence="11">
    <location>
        <begin position="335"/>
        <end position="337"/>
    </location>
    <ligand>
        <name>substrate</name>
    </ligand>
</feature>
<dbReference type="Proteomes" id="UP000051638">
    <property type="component" value="Unassembled WGS sequence"/>
</dbReference>
<dbReference type="PANTHER" id="PTHR11113:SF14">
    <property type="entry name" value="N-ACETYLGLUCOSAMINE-6-PHOSPHATE DEACETYLASE"/>
    <property type="match status" value="1"/>
</dbReference>
<dbReference type="GO" id="GO:0006046">
    <property type="term" value="P:N-acetylglucosamine catabolic process"/>
    <property type="evidence" value="ECO:0007669"/>
    <property type="project" value="TreeGrafter"/>
</dbReference>
<dbReference type="InterPro" id="IPR003764">
    <property type="entry name" value="GlcNAc_6-P_deAcase"/>
</dbReference>
<feature type="binding site" evidence="11">
    <location>
        <position position="255"/>
    </location>
    <ligand>
        <name>substrate</name>
    </ligand>
</feature>
<accession>A0A0R2D0F0</accession>
<feature type="active site" description="Proton donor/acceptor" evidence="10">
    <location>
        <position position="302"/>
    </location>
</feature>
<evidence type="ECO:0000259" key="13">
    <source>
        <dbReference type="Pfam" id="PF01979"/>
    </source>
</evidence>
<comment type="caution">
    <text evidence="14">The sequence shown here is derived from an EMBL/GenBank/DDBJ whole genome shotgun (WGS) entry which is preliminary data.</text>
</comment>
<evidence type="ECO:0000313" key="15">
    <source>
        <dbReference type="Proteomes" id="UP000051638"/>
    </source>
</evidence>
<dbReference type="PATRIC" id="fig|1423796.3.peg.1589"/>
<dbReference type="NCBIfam" id="TIGR00221">
    <property type="entry name" value="nagA"/>
    <property type="match status" value="1"/>
</dbReference>
<organism evidence="14 15">
    <name type="scientific">Loigolactobacillus rennini DSM 20253</name>
    <dbReference type="NCBI Taxonomy" id="1423796"/>
    <lineage>
        <taxon>Bacteria</taxon>
        <taxon>Bacillati</taxon>
        <taxon>Bacillota</taxon>
        <taxon>Bacilli</taxon>
        <taxon>Lactobacillales</taxon>
        <taxon>Lactobacillaceae</taxon>
        <taxon>Loigolactobacillus</taxon>
    </lineage>
</organism>
<dbReference type="InterPro" id="IPR011059">
    <property type="entry name" value="Metal-dep_hydrolase_composite"/>
</dbReference>
<keyword evidence="5 9" id="KW-0378">Hydrolase</keyword>
<name>A0A0R2D0F0_9LACO</name>
<evidence type="ECO:0000256" key="3">
    <source>
        <dbReference type="ARBA" id="ARBA00018029"/>
    </source>
</evidence>
<dbReference type="Gene3D" id="3.20.20.140">
    <property type="entry name" value="Metal-dependent hydrolases"/>
    <property type="match status" value="1"/>
</dbReference>
<dbReference type="PIRSF" id="PIRSF038994">
    <property type="entry name" value="NagA"/>
    <property type="match status" value="1"/>
</dbReference>
<evidence type="ECO:0000256" key="7">
    <source>
        <dbReference type="ARBA" id="ARBA00047647"/>
    </source>
</evidence>
<feature type="binding site" evidence="11">
    <location>
        <position position="279"/>
    </location>
    <ligand>
        <name>substrate</name>
    </ligand>
</feature>
<dbReference type="EC" id="3.5.1.25" evidence="2"/>
<dbReference type="GO" id="GO:0046872">
    <property type="term" value="F:metal ion binding"/>
    <property type="evidence" value="ECO:0007669"/>
    <property type="project" value="UniProtKB-KW"/>
</dbReference>
<evidence type="ECO:0000256" key="6">
    <source>
        <dbReference type="ARBA" id="ARBA00023277"/>
    </source>
</evidence>
<dbReference type="InterPro" id="IPR032466">
    <property type="entry name" value="Metal_Hydrolase"/>
</dbReference>
<dbReference type="STRING" id="1423796.FC24_GL001561"/>
<dbReference type="CDD" id="cd00854">
    <property type="entry name" value="NagA"/>
    <property type="match status" value="1"/>
</dbReference>
<evidence type="ECO:0000256" key="10">
    <source>
        <dbReference type="PIRSR" id="PIRSR038994-1"/>
    </source>
</evidence>
<evidence type="ECO:0000313" key="14">
    <source>
        <dbReference type="EMBL" id="KRM97431.1"/>
    </source>
</evidence>
<evidence type="ECO:0000256" key="12">
    <source>
        <dbReference type="PIRSR" id="PIRSR038994-3"/>
    </source>
</evidence>
<comment type="catalytic activity">
    <reaction evidence="7">
        <text>N-acetyl-D-glucosamine 6-phosphate + H2O = D-glucosamine 6-phosphate + acetate</text>
        <dbReference type="Rhea" id="RHEA:22936"/>
        <dbReference type="ChEBI" id="CHEBI:15377"/>
        <dbReference type="ChEBI" id="CHEBI:30089"/>
        <dbReference type="ChEBI" id="CHEBI:57513"/>
        <dbReference type="ChEBI" id="CHEBI:58725"/>
        <dbReference type="EC" id="3.5.1.25"/>
    </reaction>
</comment>
<dbReference type="SUPFAM" id="SSF51556">
    <property type="entry name" value="Metallo-dependent hydrolases"/>
    <property type="match status" value="1"/>
</dbReference>
<reference evidence="14 15" key="1">
    <citation type="journal article" date="2015" name="Genome Announc.">
        <title>Expanding the biotechnology potential of lactobacilli through comparative genomics of 213 strains and associated genera.</title>
        <authorList>
            <person name="Sun Z."/>
            <person name="Harris H.M."/>
            <person name="McCann A."/>
            <person name="Guo C."/>
            <person name="Argimon S."/>
            <person name="Zhang W."/>
            <person name="Yang X."/>
            <person name="Jeffery I.B."/>
            <person name="Cooney J.C."/>
            <person name="Kagawa T.F."/>
            <person name="Liu W."/>
            <person name="Song Y."/>
            <person name="Salvetti E."/>
            <person name="Wrobel A."/>
            <person name="Rasinkangas P."/>
            <person name="Parkhill J."/>
            <person name="Rea M.C."/>
            <person name="O'Sullivan O."/>
            <person name="Ritari J."/>
            <person name="Douillard F.P."/>
            <person name="Paul Ross R."/>
            <person name="Yang R."/>
            <person name="Briner A.E."/>
            <person name="Felis G.E."/>
            <person name="de Vos W.M."/>
            <person name="Barrangou R."/>
            <person name="Klaenhammer T.R."/>
            <person name="Caufield P.W."/>
            <person name="Cui Y."/>
            <person name="Zhang H."/>
            <person name="O'Toole P.W."/>
        </authorList>
    </citation>
    <scope>NUCLEOTIDE SEQUENCE [LARGE SCALE GENOMIC DNA]</scope>
    <source>
        <strain evidence="14 15">DSM 20253</strain>
    </source>
</reference>
<evidence type="ECO:0000256" key="9">
    <source>
        <dbReference type="PIRNR" id="PIRNR038994"/>
    </source>
</evidence>
<evidence type="ECO:0000256" key="2">
    <source>
        <dbReference type="ARBA" id="ARBA00011899"/>
    </source>
</evidence>
<dbReference type="FunFam" id="3.20.20.140:FF:000004">
    <property type="entry name" value="N-acetylglucosamine-6-phosphate deacetylase"/>
    <property type="match status" value="1"/>
</dbReference>
<proteinExistence type="inferred from homology"/>
<gene>
    <name evidence="14" type="ORF">FC24_GL001561</name>
</gene>
<comment type="pathway">
    <text evidence="8">Amino-sugar metabolism; N-acetylneuraminate degradation; D-fructose 6-phosphate from N-acetylneuraminate: step 4/5.</text>
</comment>
<dbReference type="Pfam" id="PF01979">
    <property type="entry name" value="Amidohydro_1"/>
    <property type="match status" value="1"/>
</dbReference>
<evidence type="ECO:0000256" key="8">
    <source>
        <dbReference type="ARBA" id="ARBA00060590"/>
    </source>
</evidence>
<evidence type="ECO:0000256" key="1">
    <source>
        <dbReference type="ARBA" id="ARBA00010716"/>
    </source>
</evidence>
<dbReference type="EMBL" id="AYYI01000040">
    <property type="protein sequence ID" value="KRM97431.1"/>
    <property type="molecule type" value="Genomic_DNA"/>
</dbReference>
<feature type="binding site" evidence="12">
    <location>
        <position position="160"/>
    </location>
    <ligand>
        <name>Zn(2+)</name>
        <dbReference type="ChEBI" id="CHEBI:29105"/>
    </ligand>
</feature>
<dbReference type="AlphaFoldDB" id="A0A0R2D0F0"/>